<dbReference type="EMBL" id="CAJOBH010184559">
    <property type="protein sequence ID" value="CAF4948412.1"/>
    <property type="molecule type" value="Genomic_DNA"/>
</dbReference>
<protein>
    <submittedName>
        <fullName evidence="1">Uncharacterized protein</fullName>
    </submittedName>
</protein>
<dbReference type="Proteomes" id="UP000681967">
    <property type="component" value="Unassembled WGS sequence"/>
</dbReference>
<accession>A0A8S3CX49</accession>
<name>A0A8S3CX49_9BILA</name>
<sequence>PDYLYLFSFTSHFWLDRSLEVSTHFVLRPNQRYIYTLPFAFDSFDIVDDIKEFFSIDYPYHYANVRHLSLSSMSNLDQSIYSNMILKFFPNIQTITFPEKPSLNMTLNILTNNQWIRQKSGTNVSSPTSYPCVYIHNSRKRTHLHVRTLNIPNKEQILLANNKHIRQITIHEMTPEQSMCLRDFFPCVQILTLYISTLDGCFSSNSWLYHLLTDMPLLFSLTIYYPTYLIDGNSRDLLANTLLNVKKHFYIKCNDGILNIWF</sequence>
<gene>
    <name evidence="1" type="ORF">BYL167_LOCUS53888</name>
</gene>
<evidence type="ECO:0000313" key="2">
    <source>
        <dbReference type="Proteomes" id="UP000681967"/>
    </source>
</evidence>
<dbReference type="AlphaFoldDB" id="A0A8S3CX49"/>
<organism evidence="1 2">
    <name type="scientific">Rotaria magnacalcarata</name>
    <dbReference type="NCBI Taxonomy" id="392030"/>
    <lineage>
        <taxon>Eukaryota</taxon>
        <taxon>Metazoa</taxon>
        <taxon>Spiralia</taxon>
        <taxon>Gnathifera</taxon>
        <taxon>Rotifera</taxon>
        <taxon>Eurotatoria</taxon>
        <taxon>Bdelloidea</taxon>
        <taxon>Philodinida</taxon>
        <taxon>Philodinidae</taxon>
        <taxon>Rotaria</taxon>
    </lineage>
</organism>
<feature type="non-terminal residue" evidence="1">
    <location>
        <position position="1"/>
    </location>
</feature>
<evidence type="ECO:0000313" key="1">
    <source>
        <dbReference type="EMBL" id="CAF4948412.1"/>
    </source>
</evidence>
<proteinExistence type="predicted"/>
<reference evidence="1" key="1">
    <citation type="submission" date="2021-02" db="EMBL/GenBank/DDBJ databases">
        <authorList>
            <person name="Nowell W R."/>
        </authorList>
    </citation>
    <scope>NUCLEOTIDE SEQUENCE</scope>
</reference>
<comment type="caution">
    <text evidence="1">The sequence shown here is derived from an EMBL/GenBank/DDBJ whole genome shotgun (WGS) entry which is preliminary data.</text>
</comment>